<dbReference type="AlphaFoldDB" id="A0A2N8HH27"/>
<evidence type="ECO:0000313" key="4">
    <source>
        <dbReference type="EMBL" id="PNC20386.1"/>
    </source>
</evidence>
<accession>A0A2N8HH27</accession>
<sequence>MNTCTPSKSLTGHGHRISLRAATERDADAFLSIYAPYVAKTAVTFEYEIPATEEFAARIRRVQEKYPWLVAEADGKILGYAYAAPFHERAAYEWAVELSVYVAPDKKRLGIGARLYEALELILKEQGILNLYACIACPEKEDEYLAADSVRFHEKLGFQMVGKFHRCGYKFHRWYHMVWMEKHIGLHGENPPGVKSFGEIGPVIGGILEGN</sequence>
<evidence type="ECO:0000256" key="1">
    <source>
        <dbReference type="ARBA" id="ARBA00022679"/>
    </source>
</evidence>
<dbReference type="PANTHER" id="PTHR43072:SF23">
    <property type="entry name" value="UPF0039 PROTEIN C11D3.02C"/>
    <property type="match status" value="1"/>
</dbReference>
<feature type="domain" description="N-acetyltransferase" evidence="3">
    <location>
        <begin position="17"/>
        <end position="185"/>
    </location>
</feature>
<dbReference type="Pfam" id="PF13420">
    <property type="entry name" value="Acetyltransf_4"/>
    <property type="match status" value="1"/>
</dbReference>
<dbReference type="EMBL" id="PJKA01000002">
    <property type="protein sequence ID" value="PNC20386.1"/>
    <property type="molecule type" value="Genomic_DNA"/>
</dbReference>
<evidence type="ECO:0000256" key="2">
    <source>
        <dbReference type="ARBA" id="ARBA00023315"/>
    </source>
</evidence>
<keyword evidence="1 4" id="KW-0808">Transferase</keyword>
<protein>
    <submittedName>
        <fullName evidence="4">GNAT family N-acetyltransferase</fullName>
    </submittedName>
</protein>
<dbReference type="Proteomes" id="UP000236000">
    <property type="component" value="Unassembled WGS sequence"/>
</dbReference>
<dbReference type="SUPFAM" id="SSF55729">
    <property type="entry name" value="Acyl-CoA N-acyltransferases (Nat)"/>
    <property type="match status" value="1"/>
</dbReference>
<keyword evidence="2" id="KW-0012">Acyltransferase</keyword>
<comment type="caution">
    <text evidence="4">The sequence shown here is derived from an EMBL/GenBank/DDBJ whole genome shotgun (WGS) entry which is preliminary data.</text>
</comment>
<dbReference type="CDD" id="cd04301">
    <property type="entry name" value="NAT_SF"/>
    <property type="match status" value="1"/>
</dbReference>
<dbReference type="RefSeq" id="WP_102711636.1">
    <property type="nucleotide sequence ID" value="NZ_PJKA01000002.1"/>
</dbReference>
<proteinExistence type="predicted"/>
<reference evidence="4 5" key="1">
    <citation type="journal article" date="2017" name="BMC Genomics">
        <title>Genome sequencing of 39 Akkermansia muciniphila isolates reveals its population structure, genomic and functional diverisity, and global distribution in mammalian gut microbiotas.</title>
        <authorList>
            <person name="Guo X."/>
            <person name="Li S."/>
            <person name="Zhang J."/>
            <person name="Wu F."/>
            <person name="Li X."/>
            <person name="Wu D."/>
            <person name="Zhang M."/>
            <person name="Ou Z."/>
            <person name="Jie Z."/>
            <person name="Yan Q."/>
            <person name="Li P."/>
            <person name="Yi J."/>
            <person name="Peng Y."/>
        </authorList>
    </citation>
    <scope>NUCLEOTIDE SEQUENCE [LARGE SCALE GENOMIC DNA]</scope>
    <source>
        <strain evidence="4 5">GP24</strain>
    </source>
</reference>
<dbReference type="GO" id="GO:0016747">
    <property type="term" value="F:acyltransferase activity, transferring groups other than amino-acyl groups"/>
    <property type="evidence" value="ECO:0007669"/>
    <property type="project" value="InterPro"/>
</dbReference>
<evidence type="ECO:0000313" key="5">
    <source>
        <dbReference type="Proteomes" id="UP000236000"/>
    </source>
</evidence>
<dbReference type="InterPro" id="IPR016181">
    <property type="entry name" value="Acyl_CoA_acyltransferase"/>
</dbReference>
<organism evidence="4 5">
    <name type="scientific">Akkermansia muciniphila</name>
    <dbReference type="NCBI Taxonomy" id="239935"/>
    <lineage>
        <taxon>Bacteria</taxon>
        <taxon>Pseudomonadati</taxon>
        <taxon>Verrucomicrobiota</taxon>
        <taxon>Verrucomicrobiia</taxon>
        <taxon>Verrucomicrobiales</taxon>
        <taxon>Akkermansiaceae</taxon>
        <taxon>Akkermansia</taxon>
    </lineage>
</organism>
<gene>
    <name evidence="4" type="ORF">CXU22_00980</name>
</gene>
<dbReference type="OrthoDB" id="9798006at2"/>
<dbReference type="InterPro" id="IPR000182">
    <property type="entry name" value="GNAT_dom"/>
</dbReference>
<dbReference type="PROSITE" id="PS51186">
    <property type="entry name" value="GNAT"/>
    <property type="match status" value="1"/>
</dbReference>
<dbReference type="Gene3D" id="3.40.630.30">
    <property type="match status" value="1"/>
</dbReference>
<dbReference type="PANTHER" id="PTHR43072">
    <property type="entry name" value="N-ACETYLTRANSFERASE"/>
    <property type="match status" value="1"/>
</dbReference>
<name>A0A2N8HH27_9BACT</name>
<evidence type="ECO:0000259" key="3">
    <source>
        <dbReference type="PROSITE" id="PS51186"/>
    </source>
</evidence>